<organism evidence="9 10">
    <name type="scientific">Thecamonas trahens ATCC 50062</name>
    <dbReference type="NCBI Taxonomy" id="461836"/>
    <lineage>
        <taxon>Eukaryota</taxon>
        <taxon>Apusozoa</taxon>
        <taxon>Apusomonadida</taxon>
        <taxon>Apusomonadidae</taxon>
        <taxon>Thecamonas</taxon>
    </lineage>
</organism>
<dbReference type="Pfam" id="PF01529">
    <property type="entry name" value="DHHC"/>
    <property type="match status" value="1"/>
</dbReference>
<comment type="subcellular location">
    <subcellularLocation>
        <location evidence="1">Membrane</location>
        <topology evidence="1">Multi-pass membrane protein</topology>
    </subcellularLocation>
</comment>
<dbReference type="STRING" id="461836.A0A0L0DK03"/>
<keyword evidence="4 7" id="KW-1133">Transmembrane helix</keyword>
<dbReference type="InterPro" id="IPR001594">
    <property type="entry name" value="Palmitoyltrfase_DHHC"/>
</dbReference>
<dbReference type="EC" id="2.3.1.225" evidence="7"/>
<keyword evidence="3 7" id="KW-0812">Transmembrane</keyword>
<evidence type="ECO:0000256" key="4">
    <source>
        <dbReference type="ARBA" id="ARBA00022989"/>
    </source>
</evidence>
<evidence type="ECO:0000256" key="1">
    <source>
        <dbReference type="ARBA" id="ARBA00004141"/>
    </source>
</evidence>
<dbReference type="eggNOG" id="KOG1315">
    <property type="taxonomic scope" value="Eukaryota"/>
</dbReference>
<comment type="similarity">
    <text evidence="7">Belongs to the DHHC palmitoyltransferase family.</text>
</comment>
<evidence type="ECO:0000313" key="10">
    <source>
        <dbReference type="Proteomes" id="UP000054408"/>
    </source>
</evidence>
<evidence type="ECO:0000256" key="6">
    <source>
        <dbReference type="ARBA" id="ARBA00023315"/>
    </source>
</evidence>
<keyword evidence="10" id="KW-1185">Reference proteome</keyword>
<dbReference type="PANTHER" id="PTHR12246">
    <property type="entry name" value="PALMITOYLTRANSFERASE ZDHHC16"/>
    <property type="match status" value="1"/>
</dbReference>
<dbReference type="GO" id="GO:0019706">
    <property type="term" value="F:protein-cysteine S-palmitoyltransferase activity"/>
    <property type="evidence" value="ECO:0007669"/>
    <property type="project" value="UniProtKB-EC"/>
</dbReference>
<dbReference type="Proteomes" id="UP000054408">
    <property type="component" value="Unassembled WGS sequence"/>
</dbReference>
<reference evidence="9 10" key="1">
    <citation type="submission" date="2010-05" db="EMBL/GenBank/DDBJ databases">
        <title>The Genome Sequence of Thecamonas trahens ATCC 50062.</title>
        <authorList>
            <consortium name="The Broad Institute Genome Sequencing Platform"/>
            <person name="Russ C."/>
            <person name="Cuomo C."/>
            <person name="Shea T."/>
            <person name="Young S.K."/>
            <person name="Zeng Q."/>
            <person name="Koehrsen M."/>
            <person name="Haas B."/>
            <person name="Borodovsky M."/>
            <person name="Guigo R."/>
            <person name="Alvarado L."/>
            <person name="Berlin A."/>
            <person name="Bochicchio J."/>
            <person name="Borenstein D."/>
            <person name="Chapman S."/>
            <person name="Chen Z."/>
            <person name="Freedman E."/>
            <person name="Gellesch M."/>
            <person name="Goldberg J."/>
            <person name="Griggs A."/>
            <person name="Gujja S."/>
            <person name="Heilman E."/>
            <person name="Heiman D."/>
            <person name="Hepburn T."/>
            <person name="Howarth C."/>
            <person name="Jen D."/>
            <person name="Larson L."/>
            <person name="Mehta T."/>
            <person name="Park D."/>
            <person name="Pearson M."/>
            <person name="Roberts A."/>
            <person name="Saif S."/>
            <person name="Shenoy N."/>
            <person name="Sisk P."/>
            <person name="Stolte C."/>
            <person name="Sykes S."/>
            <person name="Thomson T."/>
            <person name="Walk T."/>
            <person name="White J."/>
            <person name="Yandava C."/>
            <person name="Burger G."/>
            <person name="Gray M.W."/>
            <person name="Holland P.W.H."/>
            <person name="King N."/>
            <person name="Lang F.B.F."/>
            <person name="Roger A.J."/>
            <person name="Ruiz-Trillo I."/>
            <person name="Lander E."/>
            <person name="Nusbaum C."/>
        </authorList>
    </citation>
    <scope>NUCLEOTIDE SEQUENCE [LARGE SCALE GENOMIC DNA]</scope>
    <source>
        <strain evidence="9 10">ATCC 50062</strain>
    </source>
</reference>
<comment type="domain">
    <text evidence="7">The DHHC domain is required for palmitoyltransferase activity.</text>
</comment>
<evidence type="ECO:0000256" key="2">
    <source>
        <dbReference type="ARBA" id="ARBA00022679"/>
    </source>
</evidence>
<evidence type="ECO:0000256" key="7">
    <source>
        <dbReference type="RuleBase" id="RU079119"/>
    </source>
</evidence>
<dbReference type="GeneID" id="25567269"/>
<dbReference type="OrthoDB" id="9909019at2759"/>
<evidence type="ECO:0000256" key="3">
    <source>
        <dbReference type="ARBA" id="ARBA00022692"/>
    </source>
</evidence>
<evidence type="ECO:0000256" key="5">
    <source>
        <dbReference type="ARBA" id="ARBA00023136"/>
    </source>
</evidence>
<keyword evidence="5 7" id="KW-0472">Membrane</keyword>
<proteinExistence type="inferred from homology"/>
<comment type="catalytic activity">
    <reaction evidence="7">
        <text>L-cysteinyl-[protein] + hexadecanoyl-CoA = S-hexadecanoyl-L-cysteinyl-[protein] + CoA</text>
        <dbReference type="Rhea" id="RHEA:36683"/>
        <dbReference type="Rhea" id="RHEA-COMP:10131"/>
        <dbReference type="Rhea" id="RHEA-COMP:11032"/>
        <dbReference type="ChEBI" id="CHEBI:29950"/>
        <dbReference type="ChEBI" id="CHEBI:57287"/>
        <dbReference type="ChEBI" id="CHEBI:57379"/>
        <dbReference type="ChEBI" id="CHEBI:74151"/>
        <dbReference type="EC" id="2.3.1.225"/>
    </reaction>
</comment>
<name>A0A0L0DK03_THETB</name>
<evidence type="ECO:0000313" key="9">
    <source>
        <dbReference type="EMBL" id="KNC52739.1"/>
    </source>
</evidence>
<dbReference type="PROSITE" id="PS50216">
    <property type="entry name" value="DHHC"/>
    <property type="match status" value="1"/>
</dbReference>
<keyword evidence="6 7" id="KW-0012">Acyltransferase</keyword>
<dbReference type="InterPro" id="IPR039859">
    <property type="entry name" value="PFA4/ZDH16/20/ERF2-like"/>
</dbReference>
<gene>
    <name evidence="9" type="ORF">AMSG_08617</name>
</gene>
<feature type="transmembrane region" description="Helical" evidence="7">
    <location>
        <begin position="297"/>
        <end position="316"/>
    </location>
</feature>
<keyword evidence="2 7" id="KW-0808">Transferase</keyword>
<feature type="domain" description="Palmitoyltransferase DHHC" evidence="8">
    <location>
        <begin position="210"/>
        <end position="333"/>
    </location>
</feature>
<dbReference type="AlphaFoldDB" id="A0A0L0DK03"/>
<dbReference type="RefSeq" id="XP_013755053.1">
    <property type="nucleotide sequence ID" value="XM_013899599.1"/>
</dbReference>
<protein>
    <recommendedName>
        <fullName evidence="7">Palmitoyltransferase</fullName>
        <ecNumber evidence="7">2.3.1.225</ecNumber>
    </recommendedName>
</protein>
<accession>A0A0L0DK03</accession>
<feature type="transmembrane region" description="Helical" evidence="7">
    <location>
        <begin position="255"/>
        <end position="277"/>
    </location>
</feature>
<sequence length="417" mass="45012">MDSLAHRPPHIPAQLGLLPRLGLGPRRLCPVLRPPPQRQRLGHLPRLHALFVSPRLYGGCATGASVLVPDTASGLRTPPSAGAGGAVNGALAETVRAAPDAVHAGAGVADNEDAARPVVRRASAPPEEAPSGYGSHVVIISVLYGLALNAYVRAATLPPGPVPPALAVAAEKSRGSLRHDKPVAGTAAAEEAIEYFHDWDGSYDEVGPDTEFCGPCGKYKPPRAHHCKRCRACVLRMDHHCPWLGTCVGHGNYKAFLLTCLYFFITSAYNCISLWTFLGSCIGSLGAYNEAYPLEMAAVMGHTALSIFTVCFAALLTGSHLHLAASNATTIEAKARMGERPGRLRRLRRRFPHLTPPRFHRYDHGVVGNLREVLGPSPWSWWNPNIVPPSSGLRFRISDLHRDEALRLIRACEVQRV</sequence>
<dbReference type="EMBL" id="GL349475">
    <property type="protein sequence ID" value="KNC52739.1"/>
    <property type="molecule type" value="Genomic_DNA"/>
</dbReference>
<evidence type="ECO:0000259" key="8">
    <source>
        <dbReference type="Pfam" id="PF01529"/>
    </source>
</evidence>
<dbReference type="GO" id="GO:0016020">
    <property type="term" value="C:membrane"/>
    <property type="evidence" value="ECO:0007669"/>
    <property type="project" value="UniProtKB-SubCell"/>
</dbReference>